<dbReference type="PhylomeDB" id="A0A0G4GHB3"/>
<reference evidence="2 3" key="1">
    <citation type="submission" date="2014-11" db="EMBL/GenBank/DDBJ databases">
        <authorList>
            <person name="Zhu J."/>
            <person name="Qi W."/>
            <person name="Song R."/>
        </authorList>
    </citation>
    <scope>NUCLEOTIDE SEQUENCE [LARGE SCALE GENOMIC DNA]</scope>
</reference>
<dbReference type="EMBL" id="CDMY01000666">
    <property type="protein sequence ID" value="CEM29114.1"/>
    <property type="molecule type" value="Genomic_DNA"/>
</dbReference>
<dbReference type="SUPFAM" id="SSF49452">
    <property type="entry name" value="Starch-binding domain-like"/>
    <property type="match status" value="1"/>
</dbReference>
<sequence>MWPQLSSANQLSPGKHAEVWFAVIGGNLNKDSLVSIHGNCPELGNWDKRTKENTFTFTPASRTNVCNGGGATEEALCVLKGGVVFQKKITITVPDSGVLRYKYKIKEQWEHDGDDREQPLGTAVWQYTNKYATTIGMGRRGPPTFRFIDILGETAETGYSFATTLNWDFTPDDGREKHKQDVSVTRESHGCAGAQDQGAVSKRPSSTSQAPDRVATTRFNRPTVPALKPPVTTEETQTPPVRLLLHYANGQKTATKSQLAFAKDVGDYICEAFAKKGIRVEILKDDPDQLVGIIICRDRTSRAKNEVIRDAILSGFKANSQVLGLSDAVSLESLRECPHARLPVWLLSTFKDAPGSQPGIPYNVDIKKAWWHGTVHDHVVRMSKDGTLHKADAPHALFDEIALAAISQRTAG</sequence>
<evidence type="ECO:0000313" key="2">
    <source>
        <dbReference type="EMBL" id="CEM29114.1"/>
    </source>
</evidence>
<dbReference type="Gene3D" id="2.60.40.10">
    <property type="entry name" value="Immunoglobulins"/>
    <property type="match status" value="1"/>
</dbReference>
<keyword evidence="3" id="KW-1185">Reference proteome</keyword>
<proteinExistence type="predicted"/>
<evidence type="ECO:0000256" key="1">
    <source>
        <dbReference type="SAM" id="MobiDB-lite"/>
    </source>
</evidence>
<dbReference type="AlphaFoldDB" id="A0A0G4GHB3"/>
<protein>
    <submittedName>
        <fullName evidence="2">Uncharacterized protein</fullName>
    </submittedName>
</protein>
<name>A0A0G4GHB3_VITBC</name>
<feature type="region of interest" description="Disordered" evidence="1">
    <location>
        <begin position="185"/>
        <end position="213"/>
    </location>
</feature>
<dbReference type="InterPro" id="IPR013783">
    <property type="entry name" value="Ig-like_fold"/>
</dbReference>
<dbReference type="VEuPathDB" id="CryptoDB:Vbra_9968"/>
<organism evidence="2 3">
    <name type="scientific">Vitrella brassicaformis (strain CCMP3155)</name>
    <dbReference type="NCBI Taxonomy" id="1169540"/>
    <lineage>
        <taxon>Eukaryota</taxon>
        <taxon>Sar</taxon>
        <taxon>Alveolata</taxon>
        <taxon>Colpodellida</taxon>
        <taxon>Vitrellaceae</taxon>
        <taxon>Vitrella</taxon>
    </lineage>
</organism>
<evidence type="ECO:0000313" key="3">
    <source>
        <dbReference type="Proteomes" id="UP000041254"/>
    </source>
</evidence>
<gene>
    <name evidence="2" type="ORF">Vbra_9968</name>
</gene>
<dbReference type="InterPro" id="IPR013784">
    <property type="entry name" value="Carb-bd-like_fold"/>
</dbReference>
<dbReference type="InParanoid" id="A0A0G4GHB3"/>
<accession>A0A0G4GHB3</accession>
<dbReference type="GO" id="GO:0030246">
    <property type="term" value="F:carbohydrate binding"/>
    <property type="evidence" value="ECO:0007669"/>
    <property type="project" value="InterPro"/>
</dbReference>
<dbReference type="Proteomes" id="UP000041254">
    <property type="component" value="Unassembled WGS sequence"/>
</dbReference>